<comment type="caution">
    <text evidence="1">The sequence shown here is derived from an EMBL/GenBank/DDBJ whole genome shotgun (WGS) entry which is preliminary data.</text>
</comment>
<evidence type="ECO:0000313" key="1">
    <source>
        <dbReference type="EMBL" id="KAI8013343.1"/>
    </source>
</evidence>
<protein>
    <submittedName>
        <fullName evidence="1">Uncharacterized protein</fullName>
    </submittedName>
</protein>
<gene>
    <name evidence="1" type="ORF">LOK49_LG05G03376</name>
</gene>
<organism evidence="1 2">
    <name type="scientific">Camellia lanceoleosa</name>
    <dbReference type="NCBI Taxonomy" id="1840588"/>
    <lineage>
        <taxon>Eukaryota</taxon>
        <taxon>Viridiplantae</taxon>
        <taxon>Streptophyta</taxon>
        <taxon>Embryophyta</taxon>
        <taxon>Tracheophyta</taxon>
        <taxon>Spermatophyta</taxon>
        <taxon>Magnoliopsida</taxon>
        <taxon>eudicotyledons</taxon>
        <taxon>Gunneridae</taxon>
        <taxon>Pentapetalae</taxon>
        <taxon>asterids</taxon>
        <taxon>Ericales</taxon>
        <taxon>Theaceae</taxon>
        <taxon>Camellia</taxon>
    </lineage>
</organism>
<keyword evidence="2" id="KW-1185">Reference proteome</keyword>
<name>A0ACC0HKF3_9ERIC</name>
<evidence type="ECO:0000313" key="2">
    <source>
        <dbReference type="Proteomes" id="UP001060215"/>
    </source>
</evidence>
<dbReference type="Proteomes" id="UP001060215">
    <property type="component" value="Chromosome 4"/>
</dbReference>
<sequence>MEQRGLVKWVREKINESVVNESWLEEIIDPVMMKSRYDASKMKILIKVALQCVVEDKDARPTIIPLRCVSVLLVQLPLELYVLFSPGGAWYRGQN</sequence>
<reference evidence="1 2" key="1">
    <citation type="journal article" date="2022" name="Plant J.">
        <title>Chromosome-level genome of Camellia lanceoleosa provides a valuable resource for understanding genome evolution and self-incompatibility.</title>
        <authorList>
            <person name="Gong W."/>
            <person name="Xiao S."/>
            <person name="Wang L."/>
            <person name="Liao Z."/>
            <person name="Chang Y."/>
            <person name="Mo W."/>
            <person name="Hu G."/>
            <person name="Li W."/>
            <person name="Zhao G."/>
            <person name="Zhu H."/>
            <person name="Hu X."/>
            <person name="Ji K."/>
            <person name="Xiang X."/>
            <person name="Song Q."/>
            <person name="Yuan D."/>
            <person name="Jin S."/>
            <person name="Zhang L."/>
        </authorList>
    </citation>
    <scope>NUCLEOTIDE SEQUENCE [LARGE SCALE GENOMIC DNA]</scope>
    <source>
        <strain evidence="1">SQ_2022a</strain>
    </source>
</reference>
<dbReference type="EMBL" id="CM045761">
    <property type="protein sequence ID" value="KAI8013343.1"/>
    <property type="molecule type" value="Genomic_DNA"/>
</dbReference>
<accession>A0ACC0HKF3</accession>
<proteinExistence type="predicted"/>